<reference evidence="2 3" key="1">
    <citation type="submission" date="2019-08" db="EMBL/GenBank/DDBJ databases">
        <title>Draft genome for granaticin producer strain Streptomyces parvus C05.</title>
        <authorList>
            <person name="Gonzalez-Pimentel J.L."/>
        </authorList>
    </citation>
    <scope>NUCLEOTIDE SEQUENCE [LARGE SCALE GENOMIC DNA]</scope>
    <source>
        <strain evidence="2 3">C05</strain>
    </source>
</reference>
<dbReference type="Gene3D" id="3.30.750.24">
    <property type="entry name" value="STAS domain"/>
    <property type="match status" value="1"/>
</dbReference>
<evidence type="ECO:0000313" key="2">
    <source>
        <dbReference type="EMBL" id="TYR63187.1"/>
    </source>
</evidence>
<protein>
    <submittedName>
        <fullName evidence="2">STAS domain-containing protein</fullName>
    </submittedName>
</protein>
<feature type="domain" description="STAS" evidence="1">
    <location>
        <begin position="1"/>
        <end position="103"/>
    </location>
</feature>
<dbReference type="InterPro" id="IPR036513">
    <property type="entry name" value="STAS_dom_sf"/>
</dbReference>
<dbReference type="AlphaFoldDB" id="A0A5D4JC99"/>
<dbReference type="InterPro" id="IPR002645">
    <property type="entry name" value="STAS_dom"/>
</dbReference>
<evidence type="ECO:0000259" key="1">
    <source>
        <dbReference type="PROSITE" id="PS50801"/>
    </source>
</evidence>
<dbReference type="PROSITE" id="PS50801">
    <property type="entry name" value="STAS"/>
    <property type="match status" value="1"/>
</dbReference>
<evidence type="ECO:0000313" key="3">
    <source>
        <dbReference type="Proteomes" id="UP000323242"/>
    </source>
</evidence>
<dbReference type="Proteomes" id="UP000323242">
    <property type="component" value="Unassembled WGS sequence"/>
</dbReference>
<comment type="caution">
    <text evidence="2">The sequence shown here is derived from an EMBL/GenBank/DDBJ whole genome shotgun (WGS) entry which is preliminary data.</text>
</comment>
<name>A0A5D4JC99_9ACTN</name>
<gene>
    <name evidence="2" type="ORF">FY004_17970</name>
</gene>
<accession>A0A5D4JC99</accession>
<dbReference type="EMBL" id="VSZQ01000091">
    <property type="protein sequence ID" value="TYR63187.1"/>
    <property type="molecule type" value="Genomic_DNA"/>
</dbReference>
<dbReference type="SUPFAM" id="SSF52091">
    <property type="entry name" value="SpoIIaa-like"/>
    <property type="match status" value="1"/>
</dbReference>
<dbReference type="CDD" id="cd07043">
    <property type="entry name" value="STAS_anti-anti-sigma_factors"/>
    <property type="match status" value="1"/>
</dbReference>
<keyword evidence="3" id="KW-1185">Reference proteome</keyword>
<proteinExistence type="predicted"/>
<dbReference type="RefSeq" id="WP_148903134.1">
    <property type="nucleotide sequence ID" value="NZ_VSZQ01000091.1"/>
</dbReference>
<sequence>MLRELEDACVIALTGEVDMETVPLLMQAVHAAQAACSQIIIDVTQLTFLDIPPLHALLTPLYQGTPVWVAGPLADEVERLLTVTGAVRDLHFYPDVTAALTAAQAGLPVNDGEGSGTSGR</sequence>
<organism evidence="2 3">
    <name type="scientific">Streptomyces parvus</name>
    <dbReference type="NCBI Taxonomy" id="66428"/>
    <lineage>
        <taxon>Bacteria</taxon>
        <taxon>Bacillati</taxon>
        <taxon>Actinomycetota</taxon>
        <taxon>Actinomycetes</taxon>
        <taxon>Kitasatosporales</taxon>
        <taxon>Streptomycetaceae</taxon>
        <taxon>Streptomyces</taxon>
    </lineage>
</organism>
<dbReference type="Pfam" id="PF01740">
    <property type="entry name" value="STAS"/>
    <property type="match status" value="1"/>
</dbReference>